<reference evidence="1 2" key="1">
    <citation type="journal article" date="2015" name="Proc. Natl. Acad. Sci. U.S.A.">
        <title>The resurrection genome of Boea hygrometrica: A blueprint for survival of dehydration.</title>
        <authorList>
            <person name="Xiao L."/>
            <person name="Yang G."/>
            <person name="Zhang L."/>
            <person name="Yang X."/>
            <person name="Zhao S."/>
            <person name="Ji Z."/>
            <person name="Zhou Q."/>
            <person name="Hu M."/>
            <person name="Wang Y."/>
            <person name="Chen M."/>
            <person name="Xu Y."/>
            <person name="Jin H."/>
            <person name="Xiao X."/>
            <person name="Hu G."/>
            <person name="Bao F."/>
            <person name="Hu Y."/>
            <person name="Wan P."/>
            <person name="Li L."/>
            <person name="Deng X."/>
            <person name="Kuang T."/>
            <person name="Xiang C."/>
            <person name="Zhu J.K."/>
            <person name="Oliver M.J."/>
            <person name="He Y."/>
        </authorList>
    </citation>
    <scope>NUCLEOTIDE SEQUENCE [LARGE SCALE GENOMIC DNA]</scope>
    <source>
        <strain evidence="2">cv. XS01</strain>
    </source>
</reference>
<protein>
    <submittedName>
        <fullName evidence="1">ABC transporter, multidrug resistance associated protein</fullName>
    </submittedName>
</protein>
<dbReference type="EMBL" id="KQ999948">
    <property type="protein sequence ID" value="KZV40525.1"/>
    <property type="molecule type" value="Genomic_DNA"/>
</dbReference>
<name>A0A2Z7C0Q3_9LAMI</name>
<dbReference type="Proteomes" id="UP000250235">
    <property type="component" value="Unassembled WGS sequence"/>
</dbReference>
<evidence type="ECO:0000313" key="1">
    <source>
        <dbReference type="EMBL" id="KZV40525.1"/>
    </source>
</evidence>
<proteinExistence type="predicted"/>
<dbReference type="AlphaFoldDB" id="A0A2Z7C0Q3"/>
<keyword evidence="2" id="KW-1185">Reference proteome</keyword>
<sequence length="169" mass="19695">MVLRIFGALQPKSQQSSPFHQITALRLWIFMRFPYVFRPATLRTLGPGPDHHHKDFLDSITGHNQTPPYSRTVREARPNRTRQCFSISPYTIHLVVLPSIPLNQTTSAPLWTITRTIRHRIMSRSGNCSHLGHPSAHWNEHMYEETCNMAHQDTCMMLRSIFSKLHFHE</sequence>
<gene>
    <name evidence="1" type="ORF">F511_22364</name>
</gene>
<accession>A0A2Z7C0Q3</accession>
<evidence type="ECO:0000313" key="2">
    <source>
        <dbReference type="Proteomes" id="UP000250235"/>
    </source>
</evidence>
<organism evidence="1 2">
    <name type="scientific">Dorcoceras hygrometricum</name>
    <dbReference type="NCBI Taxonomy" id="472368"/>
    <lineage>
        <taxon>Eukaryota</taxon>
        <taxon>Viridiplantae</taxon>
        <taxon>Streptophyta</taxon>
        <taxon>Embryophyta</taxon>
        <taxon>Tracheophyta</taxon>
        <taxon>Spermatophyta</taxon>
        <taxon>Magnoliopsida</taxon>
        <taxon>eudicotyledons</taxon>
        <taxon>Gunneridae</taxon>
        <taxon>Pentapetalae</taxon>
        <taxon>asterids</taxon>
        <taxon>lamiids</taxon>
        <taxon>Lamiales</taxon>
        <taxon>Gesneriaceae</taxon>
        <taxon>Didymocarpoideae</taxon>
        <taxon>Trichosporeae</taxon>
        <taxon>Loxocarpinae</taxon>
        <taxon>Dorcoceras</taxon>
    </lineage>
</organism>